<evidence type="ECO:0000259" key="2">
    <source>
        <dbReference type="Pfam" id="PF13786"/>
    </source>
</evidence>
<dbReference type="AlphaFoldDB" id="A0A1S8SBC4"/>
<feature type="transmembrane region" description="Helical" evidence="1">
    <location>
        <begin position="64"/>
        <end position="84"/>
    </location>
</feature>
<reference evidence="3 4" key="1">
    <citation type="submission" date="2016-05" db="EMBL/GenBank/DDBJ databases">
        <title>Microbial solvent formation.</title>
        <authorList>
            <person name="Poehlein A."/>
            <person name="Montoya Solano J.D."/>
            <person name="Flitsch S."/>
            <person name="Krabben P."/>
            <person name="Duerre P."/>
            <person name="Daniel R."/>
        </authorList>
    </citation>
    <scope>NUCLEOTIDE SEQUENCE [LARGE SCALE GENOMIC DNA]</scope>
    <source>
        <strain evidence="3 4">DSM 53</strain>
    </source>
</reference>
<keyword evidence="1" id="KW-0812">Transmembrane</keyword>
<dbReference type="EMBL" id="LZZI01000020">
    <property type="protein sequence ID" value="OOM62654.1"/>
    <property type="molecule type" value="Genomic_DNA"/>
</dbReference>
<organism evidence="3 4">
    <name type="scientific">Clostridium beijerinckii</name>
    <name type="common">Clostridium MP</name>
    <dbReference type="NCBI Taxonomy" id="1520"/>
    <lineage>
        <taxon>Bacteria</taxon>
        <taxon>Bacillati</taxon>
        <taxon>Bacillota</taxon>
        <taxon>Clostridia</taxon>
        <taxon>Eubacteriales</taxon>
        <taxon>Clostridiaceae</taxon>
        <taxon>Clostridium</taxon>
    </lineage>
</organism>
<protein>
    <recommendedName>
        <fullName evidence="2">DUF4179 domain-containing protein</fullName>
    </recommendedName>
</protein>
<proteinExistence type="predicted"/>
<evidence type="ECO:0000256" key="1">
    <source>
        <dbReference type="SAM" id="Phobius"/>
    </source>
</evidence>
<dbReference type="Pfam" id="PF13786">
    <property type="entry name" value="DUF4179"/>
    <property type="match status" value="1"/>
</dbReference>
<evidence type="ECO:0000313" key="3">
    <source>
        <dbReference type="EMBL" id="OOM62654.1"/>
    </source>
</evidence>
<name>A0A1S8SBC4_CLOBE</name>
<feature type="domain" description="DUF4179" evidence="2">
    <location>
        <begin position="60"/>
        <end position="150"/>
    </location>
</feature>
<sequence length="380" mass="43093">MDVVKNSCTKELINEQELLEILSNVNIIEEELELDDIEVTSKDIKEIKKQVFKNIKINKKQNSVIKRITIVAASISLVFTVGFINPALAEKLPIIGGVFKLIERNVESPADYSKYAASLNKAVSDNGIKVTLSDILCDGEGLYVTYKIESKEPFKYDLDRNEPLNSDQLLENEDYHKVSFSDNELVMGKVSGLDGKFIDEHTFVGMKKYYLNSLGKEIPDNFDFEVKITSLTTHVSDNNSKNQIFNGSWKFKVPVKVDKSISKNIDINYKTNSGFSIDSIIVTPFRVVINSTNPDNEHYNMKVIDDKNRKLKNDSGRLLDGNKKINYFGALSKDCKSLRVIIYKNKLEQKESTRNSDNGSETNYEEIGDEILLDKIISIE</sequence>
<dbReference type="Proteomes" id="UP000190973">
    <property type="component" value="Unassembled WGS sequence"/>
</dbReference>
<dbReference type="Gene3D" id="2.60.40.1630">
    <property type="entry name" value="bacillus anthracis domain"/>
    <property type="match status" value="1"/>
</dbReference>
<gene>
    <name evidence="3" type="ORF">CLBCK_15900</name>
</gene>
<keyword evidence="1" id="KW-0472">Membrane</keyword>
<accession>A0A1S8SBC4</accession>
<dbReference type="RefSeq" id="WP_077838270.1">
    <property type="nucleotide sequence ID" value="NZ_LZZI01000020.1"/>
</dbReference>
<keyword evidence="1" id="KW-1133">Transmembrane helix</keyword>
<evidence type="ECO:0000313" key="4">
    <source>
        <dbReference type="Proteomes" id="UP000190973"/>
    </source>
</evidence>
<comment type="caution">
    <text evidence="3">The sequence shown here is derived from an EMBL/GenBank/DDBJ whole genome shotgun (WGS) entry which is preliminary data.</text>
</comment>
<dbReference type="InterPro" id="IPR025436">
    <property type="entry name" value="DUF4179"/>
</dbReference>